<feature type="compositionally biased region" description="Low complexity" evidence="1">
    <location>
        <begin position="164"/>
        <end position="177"/>
    </location>
</feature>
<dbReference type="Gene3D" id="3.30.160.60">
    <property type="entry name" value="Classic Zinc Finger"/>
    <property type="match status" value="1"/>
</dbReference>
<dbReference type="Proteomes" id="UP001280581">
    <property type="component" value="Unassembled WGS sequence"/>
</dbReference>
<comment type="caution">
    <text evidence="2">The sequence shown here is derived from an EMBL/GenBank/DDBJ whole genome shotgun (WGS) entry which is preliminary data.</text>
</comment>
<gene>
    <name evidence="2" type="ORF">GRF29_69g1476554</name>
</gene>
<feature type="region of interest" description="Disordered" evidence="1">
    <location>
        <begin position="494"/>
        <end position="561"/>
    </location>
</feature>
<reference evidence="2 3" key="1">
    <citation type="submission" date="2021-02" db="EMBL/GenBank/DDBJ databases">
        <title>Genome assembly of Pseudopithomyces chartarum.</title>
        <authorList>
            <person name="Jauregui R."/>
            <person name="Singh J."/>
            <person name="Voisey C."/>
        </authorList>
    </citation>
    <scope>NUCLEOTIDE SEQUENCE [LARGE SCALE GENOMIC DNA]</scope>
    <source>
        <strain evidence="2 3">AGR01</strain>
    </source>
</reference>
<name>A0AAN6RJA6_9PLEO</name>
<dbReference type="EMBL" id="WVTA01000006">
    <property type="protein sequence ID" value="KAK3209317.1"/>
    <property type="molecule type" value="Genomic_DNA"/>
</dbReference>
<feature type="compositionally biased region" description="Polar residues" evidence="1">
    <location>
        <begin position="18"/>
        <end position="27"/>
    </location>
</feature>
<sequence length="940" mass="105292">MEALEEEAYADLVRPENEVNQSKSPTLLSRKPAMSARRYRLSLSPLDSLQAEFKKYKDTEQMLDLRLAQSTNHQLLTVDPIYISNSSPSDEAYISKSLPEDSAPERFSNREQARASALPSNLGIFTSLEDVEELSDSITSTPDWDFILQNSGVVDHPRNSDCPSLTTGSTLSSRNSSTRSTRSFKWDVIEQPDKTECPYPECGRVFRDLPAHLLTHQAERPEKCPLQSCEYHIKGFARPYDRARHTISHFKQTMTCGFCPNEASTIEKTFNRCDVFLRHLVTTHDVEQTSAGRRDDVCNATSKSYGAPAGQIIATCELCSEPFDAQGFYEHLRGCTLRQVTRNCTTDHPEDGVKPQVIRQKDSVPTVSYASLQFPRTPEHLYATLQRPKSELASAVASASPVTANLQPSDSQIKEIAELTASSRCLSLTSSQDDVTKSSDEETDWTEDTGSPDSLADAESLRPMLCPMKQQMVDRLMHEFNRIFDKMIRKHNGAGAARSAGSGSYTSSSGSSTYSSSSFVSRKRSLSGGSTPPPEDNGDDSNKRRKPHPDDGSMKQSSPELRFACPYYKRNPGRHQTFTSCRDPGFVTVARLKEHLYRRHLLPIQCNRCCSTFANEPMLREHQRDPKGCDIKDQVPLEGFDKDQERKLKSKKRALVYQSEEDKWKGVYRILFPDDNDTDMPSPYIEYQPCTSGGVTGENSNVARFQEFTRLELPRLVRRTLEVTVEEEAQPLEDRLKERLVDIVRECQTQLITIFQSTIQETGNTRPLSLSQLQLSATENTAQPPQMAQIPSSYATYDAERLPTAAAPFCNFDSFHASGATDFIPIRTHYPEHDHVITKNEASPPTENGSNTPDPGYDSTWNFASQAQEAYIQSHGTFTQTLPFTTASNILHHPSQSQPMFNSAPMFMESDHVDLGGTTGCSKAVNLDSLQAWWIHPGLI</sequence>
<feature type="compositionally biased region" description="Polar residues" evidence="1">
    <location>
        <begin position="840"/>
        <end position="857"/>
    </location>
</feature>
<protein>
    <recommendedName>
        <fullName evidence="4">C2H2-type domain-containing protein</fullName>
    </recommendedName>
</protein>
<accession>A0AAN6RJA6</accession>
<proteinExistence type="predicted"/>
<feature type="region of interest" description="Disordered" evidence="1">
    <location>
        <begin position="1"/>
        <end position="31"/>
    </location>
</feature>
<evidence type="ECO:0000313" key="2">
    <source>
        <dbReference type="EMBL" id="KAK3209317.1"/>
    </source>
</evidence>
<evidence type="ECO:0000256" key="1">
    <source>
        <dbReference type="SAM" id="MobiDB-lite"/>
    </source>
</evidence>
<keyword evidence="3" id="KW-1185">Reference proteome</keyword>
<evidence type="ECO:0000313" key="3">
    <source>
        <dbReference type="Proteomes" id="UP001280581"/>
    </source>
</evidence>
<feature type="region of interest" description="Disordered" evidence="1">
    <location>
        <begin position="158"/>
        <end position="177"/>
    </location>
</feature>
<dbReference type="PANTHER" id="PTHR38166:SF1">
    <property type="entry name" value="C2H2-TYPE DOMAIN-CONTAINING PROTEIN"/>
    <property type="match status" value="1"/>
</dbReference>
<feature type="compositionally biased region" description="Low complexity" evidence="1">
    <location>
        <begin position="494"/>
        <end position="520"/>
    </location>
</feature>
<feature type="region of interest" description="Disordered" evidence="1">
    <location>
        <begin position="428"/>
        <end position="458"/>
    </location>
</feature>
<dbReference type="PANTHER" id="PTHR38166">
    <property type="entry name" value="C2H2-TYPE DOMAIN-CONTAINING PROTEIN-RELATED"/>
    <property type="match status" value="1"/>
</dbReference>
<dbReference type="AlphaFoldDB" id="A0AAN6RJA6"/>
<organism evidence="2 3">
    <name type="scientific">Pseudopithomyces chartarum</name>
    <dbReference type="NCBI Taxonomy" id="1892770"/>
    <lineage>
        <taxon>Eukaryota</taxon>
        <taxon>Fungi</taxon>
        <taxon>Dikarya</taxon>
        <taxon>Ascomycota</taxon>
        <taxon>Pezizomycotina</taxon>
        <taxon>Dothideomycetes</taxon>
        <taxon>Pleosporomycetidae</taxon>
        <taxon>Pleosporales</taxon>
        <taxon>Massarineae</taxon>
        <taxon>Didymosphaeriaceae</taxon>
        <taxon>Pseudopithomyces</taxon>
    </lineage>
</organism>
<evidence type="ECO:0008006" key="4">
    <source>
        <dbReference type="Google" id="ProtNLM"/>
    </source>
</evidence>
<feature type="region of interest" description="Disordered" evidence="1">
    <location>
        <begin position="838"/>
        <end position="857"/>
    </location>
</feature>